<dbReference type="GeneID" id="9475018"/>
<dbReference type="Proteomes" id="UP000006643">
    <property type="component" value="Unassembled WGS sequence"/>
</dbReference>
<accession>D0NAB2</accession>
<evidence type="ECO:0000256" key="1">
    <source>
        <dbReference type="SAM" id="MobiDB-lite"/>
    </source>
</evidence>
<evidence type="ECO:0000313" key="2">
    <source>
        <dbReference type="EMBL" id="EEY54770.1"/>
    </source>
</evidence>
<sequence length="152" mass="18052">MERDTILAGQRVDVFLEPLEYRGRRLIHLHLERREANHEERSESALSRRIHNVAYDADRGCSMCITPVSAPGVRTTVTRDPVREFQREMEGRHAGTMQRGQREEAETARTRRRAVERLSRLEREMSELRRELEEPPRPERGHSDWWEAKARR</sequence>
<feature type="compositionally biased region" description="Basic and acidic residues" evidence="1">
    <location>
        <begin position="100"/>
        <end position="152"/>
    </location>
</feature>
<name>D0NAB2_PHYIT</name>
<gene>
    <name evidence="2" type="ORF">PITG_08319</name>
</gene>
<dbReference type="InParanoid" id="D0NAB2"/>
<protein>
    <submittedName>
        <fullName evidence="2">Uncharacterized protein</fullName>
    </submittedName>
</protein>
<evidence type="ECO:0000313" key="3">
    <source>
        <dbReference type="Proteomes" id="UP000006643"/>
    </source>
</evidence>
<dbReference type="HOGENOM" id="CLU_1725882_0_0_1"/>
<feature type="region of interest" description="Disordered" evidence="1">
    <location>
        <begin position="88"/>
        <end position="152"/>
    </location>
</feature>
<keyword evidence="3" id="KW-1185">Reference proteome</keyword>
<dbReference type="AlphaFoldDB" id="D0NAB2"/>
<dbReference type="KEGG" id="pif:PITG_08319"/>
<dbReference type="RefSeq" id="XP_002903715.1">
    <property type="nucleotide sequence ID" value="XM_002903669.1"/>
</dbReference>
<dbReference type="VEuPathDB" id="FungiDB:PITG_08319"/>
<dbReference type="EMBL" id="DS028130">
    <property type="protein sequence ID" value="EEY54770.1"/>
    <property type="molecule type" value="Genomic_DNA"/>
</dbReference>
<organism evidence="2 3">
    <name type="scientific">Phytophthora infestans (strain T30-4)</name>
    <name type="common">Potato late blight agent</name>
    <dbReference type="NCBI Taxonomy" id="403677"/>
    <lineage>
        <taxon>Eukaryota</taxon>
        <taxon>Sar</taxon>
        <taxon>Stramenopiles</taxon>
        <taxon>Oomycota</taxon>
        <taxon>Peronosporomycetes</taxon>
        <taxon>Peronosporales</taxon>
        <taxon>Peronosporaceae</taxon>
        <taxon>Phytophthora</taxon>
    </lineage>
</organism>
<proteinExistence type="predicted"/>
<reference evidence="3" key="1">
    <citation type="journal article" date="2009" name="Nature">
        <title>Genome sequence and analysis of the Irish potato famine pathogen Phytophthora infestans.</title>
        <authorList>
            <consortium name="The Broad Institute Genome Sequencing Platform"/>
            <person name="Haas B.J."/>
            <person name="Kamoun S."/>
            <person name="Zody M.C."/>
            <person name="Jiang R.H."/>
            <person name="Handsaker R.E."/>
            <person name="Cano L.M."/>
            <person name="Grabherr M."/>
            <person name="Kodira C.D."/>
            <person name="Raffaele S."/>
            <person name="Torto-Alalibo T."/>
            <person name="Bozkurt T.O."/>
            <person name="Ah-Fong A.M."/>
            <person name="Alvarado L."/>
            <person name="Anderson V.L."/>
            <person name="Armstrong M.R."/>
            <person name="Avrova A."/>
            <person name="Baxter L."/>
            <person name="Beynon J."/>
            <person name="Boevink P.C."/>
            <person name="Bollmann S.R."/>
            <person name="Bos J.I."/>
            <person name="Bulone V."/>
            <person name="Cai G."/>
            <person name="Cakir C."/>
            <person name="Carrington J.C."/>
            <person name="Chawner M."/>
            <person name="Conti L."/>
            <person name="Costanzo S."/>
            <person name="Ewan R."/>
            <person name="Fahlgren N."/>
            <person name="Fischbach M.A."/>
            <person name="Fugelstad J."/>
            <person name="Gilroy E.M."/>
            <person name="Gnerre S."/>
            <person name="Green P.J."/>
            <person name="Grenville-Briggs L.J."/>
            <person name="Griffith J."/>
            <person name="Grunwald N.J."/>
            <person name="Horn K."/>
            <person name="Horner N.R."/>
            <person name="Hu C.H."/>
            <person name="Huitema E."/>
            <person name="Jeong D.H."/>
            <person name="Jones A.M."/>
            <person name="Jones J.D."/>
            <person name="Jones R.W."/>
            <person name="Karlsson E.K."/>
            <person name="Kunjeti S.G."/>
            <person name="Lamour K."/>
            <person name="Liu Z."/>
            <person name="Ma L."/>
            <person name="Maclean D."/>
            <person name="Chibucos M.C."/>
            <person name="McDonald H."/>
            <person name="McWalters J."/>
            <person name="Meijer H.J."/>
            <person name="Morgan W."/>
            <person name="Morris P.F."/>
            <person name="Munro C.A."/>
            <person name="O'Neill K."/>
            <person name="Ospina-Giraldo M."/>
            <person name="Pinzon A."/>
            <person name="Pritchard L."/>
            <person name="Ramsahoye B."/>
            <person name="Ren Q."/>
            <person name="Restrepo S."/>
            <person name="Roy S."/>
            <person name="Sadanandom A."/>
            <person name="Savidor A."/>
            <person name="Schornack S."/>
            <person name="Schwartz D.C."/>
            <person name="Schumann U.D."/>
            <person name="Schwessinger B."/>
            <person name="Seyer L."/>
            <person name="Sharpe T."/>
            <person name="Silvar C."/>
            <person name="Song J."/>
            <person name="Studholme D.J."/>
            <person name="Sykes S."/>
            <person name="Thines M."/>
            <person name="van de Vondervoort P.J."/>
            <person name="Phuntumart V."/>
            <person name="Wawra S."/>
            <person name="Weide R."/>
            <person name="Win J."/>
            <person name="Young C."/>
            <person name="Zhou S."/>
            <person name="Fry W."/>
            <person name="Meyers B.C."/>
            <person name="van West P."/>
            <person name="Ristaino J."/>
            <person name="Govers F."/>
            <person name="Birch P.R."/>
            <person name="Whisson S.C."/>
            <person name="Judelson H.S."/>
            <person name="Nusbaum C."/>
        </authorList>
    </citation>
    <scope>NUCLEOTIDE SEQUENCE [LARGE SCALE GENOMIC DNA]</scope>
    <source>
        <strain evidence="3">T30-4</strain>
    </source>
</reference>